<organism evidence="10 11">
    <name type="scientific">Agromyces intestinalis</name>
    <dbReference type="NCBI Taxonomy" id="2592652"/>
    <lineage>
        <taxon>Bacteria</taxon>
        <taxon>Bacillati</taxon>
        <taxon>Actinomycetota</taxon>
        <taxon>Actinomycetes</taxon>
        <taxon>Micrococcales</taxon>
        <taxon>Microbacteriaceae</taxon>
        <taxon>Agromyces</taxon>
    </lineage>
</organism>
<dbReference type="PANTHER" id="PTHR37820:SF1">
    <property type="entry name" value="CELL DIVISION PROTEIN FTSQ"/>
    <property type="match status" value="1"/>
</dbReference>
<feature type="compositionally biased region" description="Pro residues" evidence="6">
    <location>
        <begin position="19"/>
        <end position="34"/>
    </location>
</feature>
<reference evidence="10 11" key="1">
    <citation type="submission" date="2019-09" db="EMBL/GenBank/DDBJ databases">
        <title>Genome sequencing of strain KACC 19306.</title>
        <authorList>
            <person name="Heo J."/>
            <person name="Kim S.-J."/>
            <person name="Kim J.-S."/>
            <person name="Hong S.-B."/>
            <person name="Kwon S.-W."/>
        </authorList>
    </citation>
    <scope>NUCLEOTIDE SEQUENCE [LARGE SCALE GENOMIC DNA]</scope>
    <source>
        <strain evidence="10 11">KACC 19306</strain>
    </source>
</reference>
<dbReference type="KEGG" id="ail:FLP10_01225"/>
<keyword evidence="7" id="KW-0472">Membrane</keyword>
<feature type="domain" description="Cell division protein FtsQ/DivIB C-terminal" evidence="8">
    <location>
        <begin position="170"/>
        <end position="269"/>
    </location>
</feature>
<dbReference type="Pfam" id="PF08478">
    <property type="entry name" value="POTRA_1"/>
    <property type="match status" value="1"/>
</dbReference>
<feature type="domain" description="POTRA" evidence="9">
    <location>
        <begin position="97"/>
        <end position="164"/>
    </location>
</feature>
<evidence type="ECO:0000256" key="4">
    <source>
        <dbReference type="ARBA" id="ARBA00022989"/>
    </source>
</evidence>
<evidence type="ECO:0000256" key="2">
    <source>
        <dbReference type="ARBA" id="ARBA00022618"/>
    </source>
</evidence>
<evidence type="ECO:0000259" key="8">
    <source>
        <dbReference type="Pfam" id="PF03799"/>
    </source>
</evidence>
<gene>
    <name evidence="10" type="ORF">FLP10_01225</name>
</gene>
<dbReference type="OrthoDB" id="4793367at2"/>
<evidence type="ECO:0000256" key="7">
    <source>
        <dbReference type="SAM" id="Phobius"/>
    </source>
</evidence>
<keyword evidence="5" id="KW-0131">Cell cycle</keyword>
<dbReference type="EMBL" id="CP043505">
    <property type="protein sequence ID" value="QEO13188.1"/>
    <property type="molecule type" value="Genomic_DNA"/>
</dbReference>
<dbReference type="Pfam" id="PF03799">
    <property type="entry name" value="FtsQ_DivIB_C"/>
    <property type="match status" value="1"/>
</dbReference>
<feature type="transmembrane region" description="Helical" evidence="7">
    <location>
        <begin position="71"/>
        <end position="92"/>
    </location>
</feature>
<name>A0A5C1YC56_9MICO</name>
<evidence type="ECO:0000256" key="3">
    <source>
        <dbReference type="ARBA" id="ARBA00022692"/>
    </source>
</evidence>
<dbReference type="GO" id="GO:0051301">
    <property type="term" value="P:cell division"/>
    <property type="evidence" value="ECO:0007669"/>
    <property type="project" value="UniProtKB-KW"/>
</dbReference>
<evidence type="ECO:0000313" key="10">
    <source>
        <dbReference type="EMBL" id="QEO13188.1"/>
    </source>
</evidence>
<keyword evidence="4 7" id="KW-1133">Transmembrane helix</keyword>
<protein>
    <submittedName>
        <fullName evidence="10">FtsQ-type POTRA domain-containing protein</fullName>
    </submittedName>
</protein>
<dbReference type="AlphaFoldDB" id="A0A5C1YC56"/>
<dbReference type="Proteomes" id="UP000324678">
    <property type="component" value="Chromosome"/>
</dbReference>
<feature type="region of interest" description="Disordered" evidence="6">
    <location>
        <begin position="1"/>
        <end position="50"/>
    </location>
</feature>
<proteinExistence type="predicted"/>
<keyword evidence="11" id="KW-1185">Reference proteome</keyword>
<evidence type="ECO:0000256" key="6">
    <source>
        <dbReference type="SAM" id="MobiDB-lite"/>
    </source>
</evidence>
<accession>A0A5C1YC56</accession>
<dbReference type="InterPro" id="IPR005548">
    <property type="entry name" value="Cell_div_FtsQ/DivIB_C"/>
</dbReference>
<evidence type="ECO:0000313" key="11">
    <source>
        <dbReference type="Proteomes" id="UP000324678"/>
    </source>
</evidence>
<keyword evidence="3 7" id="KW-0812">Transmembrane</keyword>
<dbReference type="InterPro" id="IPR013685">
    <property type="entry name" value="POTRA_FtsQ_type"/>
</dbReference>
<sequence>MLPDQTAQIAPPSAEKPAVPKPAAPKPASAPDPPADARAARRAVAKAARERRRYEKQEIRRFTQRARRRRIAWLVAAGSVVLVAGGAVAAAYSPIMALREVRVEGLVRTPEADVVAAFADQLGTPLALVGSDDVQAALRGFPLIETYAAETVPPGTLVLRIVERTPVGVVETSNGLALVDGAGVVIEKVDERPEGQPLIEAGAVTSEGFRAAGAVIRSLPASVRPQVVGATAETADDVRLELAGGVSVVWGGADESSTKADVLAALMAASPGASRYDVSAPMNPVVG</sequence>
<keyword evidence="1" id="KW-1003">Cell membrane</keyword>
<evidence type="ECO:0000259" key="9">
    <source>
        <dbReference type="Pfam" id="PF08478"/>
    </source>
</evidence>
<evidence type="ECO:0000256" key="5">
    <source>
        <dbReference type="ARBA" id="ARBA00023306"/>
    </source>
</evidence>
<evidence type="ECO:0000256" key="1">
    <source>
        <dbReference type="ARBA" id="ARBA00022475"/>
    </source>
</evidence>
<keyword evidence="2" id="KW-0132">Cell division</keyword>
<dbReference type="PANTHER" id="PTHR37820">
    <property type="entry name" value="CELL DIVISION PROTEIN DIVIB"/>
    <property type="match status" value="1"/>
</dbReference>
<dbReference type="GO" id="GO:0005886">
    <property type="term" value="C:plasma membrane"/>
    <property type="evidence" value="ECO:0007669"/>
    <property type="project" value="TreeGrafter"/>
</dbReference>
<dbReference type="InterPro" id="IPR050487">
    <property type="entry name" value="FtsQ_DivIB"/>
</dbReference>